<dbReference type="Gene3D" id="3.30.2270.10">
    <property type="entry name" value="Folate-binding superfamily"/>
    <property type="match status" value="1"/>
</dbReference>
<dbReference type="AlphaFoldDB" id="A0AAN1LCC2"/>
<reference evidence="1 2" key="1">
    <citation type="journal article" date="2017" name="Front. Microbiol.">
        <title>Phaeobacter piscinae sp. nov., a species of the Roseobacter group and potential aquaculture probiont.</title>
        <authorList>
            <person name="Sonnenschein E.C."/>
            <person name="Phippen C.B.W."/>
            <person name="Nielsen K.F."/>
            <person name="Mateiu R.V."/>
            <person name="Melchiorsen J."/>
            <person name="Gram L."/>
            <person name="Overmann J."/>
            <person name="Freese H.M."/>
        </authorList>
    </citation>
    <scope>NUCLEOTIDE SEQUENCE [LARGE SCALE GENOMIC DNA]</scope>
    <source>
        <strain evidence="1 2">P13</strain>
    </source>
</reference>
<dbReference type="EMBL" id="CP010768">
    <property type="protein sequence ID" value="ATG45512.1"/>
    <property type="molecule type" value="Genomic_DNA"/>
</dbReference>
<keyword evidence="1" id="KW-0614">Plasmid</keyword>
<keyword evidence="1" id="KW-0560">Oxidoreductase</keyword>
<geneLocation type="plasmid" evidence="2">
    <name>pp13_a</name>
</geneLocation>
<protein>
    <submittedName>
        <fullName evidence="1">Sarcosine oxidase, delta subunit</fullName>
        <ecNumber evidence="1">1.5.3.1</ecNumber>
    </submittedName>
</protein>
<accession>A0AAN1LCC2</accession>
<dbReference type="EC" id="1.5.3.1" evidence="1"/>
<organism evidence="1 2">
    <name type="scientific">Phaeobacter piscinae</name>
    <dbReference type="NCBI Taxonomy" id="1580596"/>
    <lineage>
        <taxon>Bacteria</taxon>
        <taxon>Pseudomonadati</taxon>
        <taxon>Pseudomonadota</taxon>
        <taxon>Alphaproteobacteria</taxon>
        <taxon>Rhodobacterales</taxon>
        <taxon>Roseobacteraceae</taxon>
        <taxon>Phaeobacter</taxon>
    </lineage>
</organism>
<dbReference type="RefSeq" id="WP_096873362.1">
    <property type="nucleotide sequence ID" value="NZ_CP010717.1"/>
</dbReference>
<dbReference type="InterPro" id="IPR038561">
    <property type="entry name" value="SoxD_sf"/>
</dbReference>
<evidence type="ECO:0000313" key="2">
    <source>
        <dbReference type="Proteomes" id="UP000218606"/>
    </source>
</evidence>
<evidence type="ECO:0000313" key="1">
    <source>
        <dbReference type="EMBL" id="ATG45512.1"/>
    </source>
</evidence>
<dbReference type="Proteomes" id="UP000218606">
    <property type="component" value="Plasmid pP13_a"/>
</dbReference>
<proteinExistence type="predicted"/>
<dbReference type="GO" id="GO:0046653">
    <property type="term" value="P:tetrahydrofolate metabolic process"/>
    <property type="evidence" value="ECO:0007669"/>
    <property type="project" value="InterPro"/>
</dbReference>
<dbReference type="GO" id="GO:0008115">
    <property type="term" value="F:sarcosine oxidase activity"/>
    <property type="evidence" value="ECO:0007669"/>
    <property type="project" value="UniProtKB-EC"/>
</dbReference>
<name>A0AAN1LCC2_9RHOB</name>
<gene>
    <name evidence="1" type="primary">soxD</name>
    <name evidence="1" type="ORF">PhaeoP13_03630</name>
</gene>
<dbReference type="Pfam" id="PF04267">
    <property type="entry name" value="SoxD"/>
    <property type="match status" value="1"/>
</dbReference>
<sequence>MIINHPLLGPRDAQEFTYLGDASLMNRPYWLSETALQQFHDYLYLRKNPAGEHRELWFHEQGDRSWLVVTRNTTTHEILRVELARDVALANKAANTSQEPQQ</sequence>
<dbReference type="InterPro" id="IPR006279">
    <property type="entry name" value="SoxD"/>
</dbReference>